<evidence type="ECO:0000313" key="3">
    <source>
        <dbReference type="EMBL" id="TMW62796.1"/>
    </source>
</evidence>
<sequence>MPSSHALQVVAIVSALLLSSIHGYTCSQSEAQDVFALYRSAAARSGCAPYATYGTNGAVTIDWSCTTTSCTPTIQQLAYQLPNCESSDGVNRKAALENSLYTQCQLCTFDQEDTIMALWKGAAANSACSKYATAGGIWFSWPCSATSCTAALRDMADKMPSCFVDGQNERARILNGISTCTGTTVSTKTPAPASTSSDASNTPSPTTAEPEPTTPSPIDAISNSTIDTPAPAPSPTSKFSSSSCSSTDVGDIVDLYVEAATSANCKQYSTVSAFSIYIYAPCTSPCVVSNFRNLADSLPDCYYSYDSENKKEQVSEEVAKCKYVSGRMLSSSATEEYIKIEISSKDAIKTSNTTNPVPAPSIALGYKHMSGFALAAALFTHFLVIEFAM</sequence>
<dbReference type="SMART" id="SM01187">
    <property type="entry name" value="Elicitin"/>
    <property type="match status" value="3"/>
</dbReference>
<comment type="caution">
    <text evidence="3">The sequence shown here is derived from an EMBL/GenBank/DDBJ whole genome shotgun (WGS) entry which is preliminary data.</text>
</comment>
<keyword evidence="2" id="KW-0732">Signal</keyword>
<dbReference type="Proteomes" id="UP000794436">
    <property type="component" value="Unassembled WGS sequence"/>
</dbReference>
<dbReference type="EMBL" id="SPLM01000073">
    <property type="protein sequence ID" value="TMW62796.1"/>
    <property type="molecule type" value="Genomic_DNA"/>
</dbReference>
<evidence type="ECO:0000256" key="2">
    <source>
        <dbReference type="SAM" id="SignalP"/>
    </source>
</evidence>
<dbReference type="InterPro" id="IPR002200">
    <property type="entry name" value="Elicitin"/>
</dbReference>
<protein>
    <submittedName>
        <fullName evidence="3">Uncharacterized protein</fullName>
    </submittedName>
</protein>
<feature type="region of interest" description="Disordered" evidence="1">
    <location>
        <begin position="185"/>
        <end position="245"/>
    </location>
</feature>
<accession>A0A8K1CFZ0</accession>
<dbReference type="OrthoDB" id="115213at2759"/>
<keyword evidence="4" id="KW-1185">Reference proteome</keyword>
<feature type="compositionally biased region" description="Low complexity" evidence="1">
    <location>
        <begin position="224"/>
        <end position="245"/>
    </location>
</feature>
<organism evidence="3 4">
    <name type="scientific">Pythium oligandrum</name>
    <name type="common">Mycoparasitic fungus</name>
    <dbReference type="NCBI Taxonomy" id="41045"/>
    <lineage>
        <taxon>Eukaryota</taxon>
        <taxon>Sar</taxon>
        <taxon>Stramenopiles</taxon>
        <taxon>Oomycota</taxon>
        <taxon>Peronosporomycetes</taxon>
        <taxon>Pythiales</taxon>
        <taxon>Pythiaceae</taxon>
        <taxon>Pythium</taxon>
    </lineage>
</organism>
<dbReference type="GO" id="GO:0005576">
    <property type="term" value="C:extracellular region"/>
    <property type="evidence" value="ECO:0007669"/>
    <property type="project" value="InterPro"/>
</dbReference>
<dbReference type="AlphaFoldDB" id="A0A8K1CFZ0"/>
<evidence type="ECO:0000256" key="1">
    <source>
        <dbReference type="SAM" id="MobiDB-lite"/>
    </source>
</evidence>
<feature type="compositionally biased region" description="Low complexity" evidence="1">
    <location>
        <begin position="185"/>
        <end position="211"/>
    </location>
</feature>
<name>A0A8K1CFZ0_PYTOL</name>
<feature type="chain" id="PRO_5035424778" evidence="2">
    <location>
        <begin position="24"/>
        <end position="389"/>
    </location>
</feature>
<feature type="signal peptide" evidence="2">
    <location>
        <begin position="1"/>
        <end position="23"/>
    </location>
</feature>
<proteinExistence type="predicted"/>
<gene>
    <name evidence="3" type="ORF">Poli38472_005414</name>
</gene>
<evidence type="ECO:0000313" key="4">
    <source>
        <dbReference type="Proteomes" id="UP000794436"/>
    </source>
</evidence>
<reference evidence="3" key="1">
    <citation type="submission" date="2019-03" db="EMBL/GenBank/DDBJ databases">
        <title>Long read genome sequence of the mycoparasitic Pythium oligandrum ATCC 38472 isolated from sugarbeet rhizosphere.</title>
        <authorList>
            <person name="Gaulin E."/>
        </authorList>
    </citation>
    <scope>NUCLEOTIDE SEQUENCE</scope>
    <source>
        <strain evidence="3">ATCC 38472_TT</strain>
    </source>
</reference>